<protein>
    <submittedName>
        <fullName evidence="1">TonB-dependent receptor</fullName>
    </submittedName>
</protein>
<proteinExistence type="predicted"/>
<keyword evidence="2" id="KW-1185">Reference proteome</keyword>
<gene>
    <name evidence="1" type="ORF">E5358_14165</name>
</gene>
<dbReference type="Proteomes" id="UP000308886">
    <property type="component" value="Unassembled WGS sequence"/>
</dbReference>
<sequence>MFNNTRKGMKPLKPLVSLLAGITVCGNAAAQQDAGIAKEDTLGTVNVVSTYRGRDVRSTAPEYSLATADFSKLGVTDIGSALNKLPGVTLRDYGGAGGMKTVSVRGFGARHTAVVYDGISLSDCQSGEIDVSRYSLDNVSGLSLTVGDNEDIFQPVRNVASPAVLNIRTHRMPSEDLQTHLTAQLRTGSWGYASPFLRIEKNLTRKFGISAVGEYIYTDNDYPYTLVNGIETTHGRRQNSRMKSGHGELNLAYRPDSRNQLTMKLYYYDNSRQLPGVVHYYVNDNKETLREQNAMAQMGWRTSFTDKLRLAYVARFSYAMSDYKDLGYLDNIMDHKYRQREAYTSVCLLYTPTERLAFDYSADYSFNNFTGSDVETYRDPLRHTILQSATGKYSYGRFSAMARLIYSLYYNGASEGASAPDIKHLSPSVSLNLQLLPEEELFLRASYKDIFRAPSFNELYYKHYGSTTLQPERTNQVNLGITWRHKYGRGSEFSVTADGYFNHVKDKIVAIPFNMFIWTNINMGHVRTLGLDATASITQRLGRLHTLTFSGNYTAQSVRDRTDKESPYYNLQIAYTPEHTSSVSIAWENPWTNLSFNGTMVTERWATNNHLPTTMLDAYSDWGITAWREIRLTKGSLQLQLDVKNIFGKQYEIVRDYPMPQRSWQFTVKYTL</sequence>
<reference evidence="1" key="1">
    <citation type="submission" date="2019-04" db="EMBL/GenBank/DDBJ databases">
        <title>Microbes associate with the intestines of laboratory mice.</title>
        <authorList>
            <person name="Navarre W."/>
            <person name="Wong E."/>
            <person name="Huang K."/>
            <person name="Tropini C."/>
            <person name="Ng K."/>
            <person name="Yu B."/>
        </authorList>
    </citation>
    <scope>NUCLEOTIDE SEQUENCE</scope>
    <source>
        <strain evidence="1">NM73_A23</strain>
    </source>
</reference>
<keyword evidence="1" id="KW-0675">Receptor</keyword>
<accession>A0AC61QLW2</accession>
<evidence type="ECO:0000313" key="2">
    <source>
        <dbReference type="Proteomes" id="UP000308886"/>
    </source>
</evidence>
<dbReference type="EMBL" id="SRZC01000033">
    <property type="protein sequence ID" value="TGX79938.1"/>
    <property type="molecule type" value="Genomic_DNA"/>
</dbReference>
<name>A0AC61QLW2_9BACT</name>
<organism evidence="1 2">
    <name type="scientific">Palleniella muris</name>
    <dbReference type="NCBI Taxonomy" id="3038145"/>
    <lineage>
        <taxon>Bacteria</taxon>
        <taxon>Pseudomonadati</taxon>
        <taxon>Bacteroidota</taxon>
        <taxon>Bacteroidia</taxon>
        <taxon>Bacteroidales</taxon>
        <taxon>Prevotellaceae</taxon>
        <taxon>Palleniella</taxon>
    </lineage>
</organism>
<comment type="caution">
    <text evidence="1">The sequence shown here is derived from an EMBL/GenBank/DDBJ whole genome shotgun (WGS) entry which is preliminary data.</text>
</comment>
<evidence type="ECO:0000313" key="1">
    <source>
        <dbReference type="EMBL" id="TGX79938.1"/>
    </source>
</evidence>